<dbReference type="SUPFAM" id="SSF52540">
    <property type="entry name" value="P-loop containing nucleoside triphosphate hydrolases"/>
    <property type="match status" value="1"/>
</dbReference>
<organism evidence="2 3">
    <name type="scientific">Actinoalloteichus hoggarensis</name>
    <dbReference type="NCBI Taxonomy" id="1470176"/>
    <lineage>
        <taxon>Bacteria</taxon>
        <taxon>Bacillati</taxon>
        <taxon>Actinomycetota</taxon>
        <taxon>Actinomycetes</taxon>
        <taxon>Pseudonocardiales</taxon>
        <taxon>Pseudonocardiaceae</taxon>
        <taxon>Actinoalloteichus</taxon>
    </lineage>
</organism>
<reference evidence="2 3" key="1">
    <citation type="submission" date="2017-07" db="EMBL/GenBank/DDBJ databases">
        <title>Complete genome sequence of Actinoalloteichus hoggarensis DSM 45943, type strain of Actinoalloteichus hoggarensis.</title>
        <authorList>
            <person name="Ruckert C."/>
            <person name="Nouioui I."/>
            <person name="Willmese J."/>
            <person name="van Wezel G."/>
            <person name="Klenk H.-P."/>
            <person name="Kalinowski J."/>
            <person name="Zotchev S.B."/>
        </authorList>
    </citation>
    <scope>NUCLEOTIDE SEQUENCE [LARGE SCALE GENOMIC DNA]</scope>
    <source>
        <strain evidence="2 3">DSM 45943</strain>
    </source>
</reference>
<dbReference type="GO" id="GO:0016887">
    <property type="term" value="F:ATP hydrolysis activity"/>
    <property type="evidence" value="ECO:0007669"/>
    <property type="project" value="InterPro"/>
</dbReference>
<dbReference type="Pfam" id="PF00005">
    <property type="entry name" value="ABC_tran"/>
    <property type="match status" value="1"/>
</dbReference>
<feature type="domain" description="ABC transporter" evidence="1">
    <location>
        <begin position="25"/>
        <end position="82"/>
    </location>
</feature>
<name>A0A221W1L0_9PSEU</name>
<evidence type="ECO:0000313" key="3">
    <source>
        <dbReference type="Proteomes" id="UP000204221"/>
    </source>
</evidence>
<dbReference type="AlphaFoldDB" id="A0A221W1L0"/>
<dbReference type="GO" id="GO:0005524">
    <property type="term" value="F:ATP binding"/>
    <property type="evidence" value="ECO:0007669"/>
    <property type="project" value="InterPro"/>
</dbReference>
<evidence type="ECO:0000313" key="2">
    <source>
        <dbReference type="EMBL" id="ASO19640.1"/>
    </source>
</evidence>
<dbReference type="Gene3D" id="3.40.50.300">
    <property type="entry name" value="P-loop containing nucleotide triphosphate hydrolases"/>
    <property type="match status" value="1"/>
</dbReference>
<dbReference type="RefSeq" id="WP_184450863.1">
    <property type="nucleotide sequence ID" value="NZ_CP022521.1"/>
</dbReference>
<evidence type="ECO:0000259" key="1">
    <source>
        <dbReference type="Pfam" id="PF00005"/>
    </source>
</evidence>
<dbReference type="InterPro" id="IPR003439">
    <property type="entry name" value="ABC_transporter-like_ATP-bd"/>
</dbReference>
<dbReference type="InterPro" id="IPR027417">
    <property type="entry name" value="P-loop_NTPase"/>
</dbReference>
<dbReference type="KEGG" id="ahg:AHOG_09985"/>
<protein>
    <recommendedName>
        <fullName evidence="1">ABC transporter domain-containing protein</fullName>
    </recommendedName>
</protein>
<keyword evidence="3" id="KW-1185">Reference proteome</keyword>
<dbReference type="EMBL" id="CP022521">
    <property type="protein sequence ID" value="ASO19640.1"/>
    <property type="molecule type" value="Genomic_DNA"/>
</dbReference>
<accession>A0A221W1L0</accession>
<dbReference type="Proteomes" id="UP000204221">
    <property type="component" value="Chromosome"/>
</dbReference>
<proteinExistence type="predicted"/>
<gene>
    <name evidence="2" type="ORF">AHOG_09985</name>
</gene>
<sequence>MERPIDIRARAVSLADTRGRLLAATSVELRAGELTLISGRPGSGRTALALVLTGRMRPHDGRIESDGPLSRAELRRRSAVVDAPEISSPEPGALLRDVVAEGLSAAGRPDDREAITWWLRQRGLLPDAEERADRLDPAVRTRVLTDLAAARPGVHALVLDCPDRHGGNPNGWFSVARDHAEQGWTVAVLCSSESVRMLGAPAARIGAHDGHRPAYRRSTAAPVFAPQQVTAPLLSPVAEAAWRDSR</sequence>